<dbReference type="InterPro" id="IPR009593">
    <property type="entry name" value="DUF1203"/>
</dbReference>
<organism evidence="1 2">
    <name type="scientific">Neorhizobium turbinariae</name>
    <dbReference type="NCBI Taxonomy" id="2937795"/>
    <lineage>
        <taxon>Bacteria</taxon>
        <taxon>Pseudomonadati</taxon>
        <taxon>Pseudomonadota</taxon>
        <taxon>Alphaproteobacteria</taxon>
        <taxon>Hyphomicrobiales</taxon>
        <taxon>Rhizobiaceae</taxon>
        <taxon>Rhizobium/Agrobacterium group</taxon>
        <taxon>Neorhizobium</taxon>
    </lineage>
</organism>
<name>A0ABT0ISN9_9HYPH</name>
<evidence type="ECO:0000313" key="1">
    <source>
        <dbReference type="EMBL" id="MCK8780883.1"/>
    </source>
</evidence>
<evidence type="ECO:0000313" key="2">
    <source>
        <dbReference type="Proteomes" id="UP001202827"/>
    </source>
</evidence>
<dbReference type="Proteomes" id="UP001202827">
    <property type="component" value="Unassembled WGS sequence"/>
</dbReference>
<sequence>MMTVAFTAMPTTDAAHLWNGGTDAYGRIPEVQVSAGAGYPCRHCLRNIDEGEELLVLAYRPFPGLQPYAETGPIFLHKTPCRRYVAEEILPPILSSPDYILRGYGSDNRIVYGSGAVTPTERIKARAEELLSRPDIAYVHVRSARNNCFQCRIDRVEAPSFAGAALAI</sequence>
<keyword evidence="2" id="KW-1185">Reference proteome</keyword>
<dbReference type="Pfam" id="PF06718">
    <property type="entry name" value="DUF1203"/>
    <property type="match status" value="1"/>
</dbReference>
<dbReference type="PIRSF" id="PIRSF034110">
    <property type="entry name" value="DUF1203"/>
    <property type="match status" value="1"/>
</dbReference>
<gene>
    <name evidence="1" type="ORF">M0654_12900</name>
</gene>
<proteinExistence type="predicted"/>
<reference evidence="1 2" key="1">
    <citation type="submission" date="2022-04" db="EMBL/GenBank/DDBJ databases">
        <title>Rhizobium coralii sp. nov., isolated from coral Turbinaria peltata.</title>
        <authorList>
            <person name="Sun H."/>
        </authorList>
    </citation>
    <scope>NUCLEOTIDE SEQUENCE [LARGE SCALE GENOMIC DNA]</scope>
    <source>
        <strain evidence="1 2">NTR19</strain>
    </source>
</reference>
<accession>A0ABT0ISN9</accession>
<comment type="caution">
    <text evidence="1">The sequence shown here is derived from an EMBL/GenBank/DDBJ whole genome shotgun (WGS) entry which is preliminary data.</text>
</comment>
<protein>
    <submittedName>
        <fullName evidence="1">DUF1203 domain-containing protein</fullName>
    </submittedName>
</protein>
<dbReference type="EMBL" id="JALPRY010000014">
    <property type="protein sequence ID" value="MCK8780883.1"/>
    <property type="molecule type" value="Genomic_DNA"/>
</dbReference>